<proteinExistence type="predicted"/>
<accession>A0A919WB11</accession>
<evidence type="ECO:0000259" key="1">
    <source>
        <dbReference type="Pfam" id="PF13556"/>
    </source>
</evidence>
<comment type="caution">
    <text evidence="2">The sequence shown here is derived from an EMBL/GenBank/DDBJ whole genome shotgun (WGS) entry which is preliminary data.</text>
</comment>
<dbReference type="AlphaFoldDB" id="A0A919WB11"/>
<feature type="domain" description="PucR C-terminal helix-turn-helix" evidence="1">
    <location>
        <begin position="255"/>
        <end position="310"/>
    </location>
</feature>
<name>A0A919WB11_9ACTN</name>
<evidence type="ECO:0000313" key="2">
    <source>
        <dbReference type="EMBL" id="GIM96797.1"/>
    </source>
</evidence>
<dbReference type="Gene3D" id="1.10.10.2840">
    <property type="entry name" value="PucR C-terminal helix-turn-helix domain"/>
    <property type="match status" value="1"/>
</dbReference>
<gene>
    <name evidence="2" type="ORF">Ato02nite_085900</name>
</gene>
<dbReference type="InterPro" id="IPR042070">
    <property type="entry name" value="PucR_C-HTH_sf"/>
</dbReference>
<dbReference type="EMBL" id="BOQN01000128">
    <property type="protein sequence ID" value="GIM96797.1"/>
    <property type="molecule type" value="Genomic_DNA"/>
</dbReference>
<organism evidence="2 3">
    <name type="scientific">Paractinoplanes toevensis</name>
    <dbReference type="NCBI Taxonomy" id="571911"/>
    <lineage>
        <taxon>Bacteria</taxon>
        <taxon>Bacillati</taxon>
        <taxon>Actinomycetota</taxon>
        <taxon>Actinomycetes</taxon>
        <taxon>Micromonosporales</taxon>
        <taxon>Micromonosporaceae</taxon>
        <taxon>Paractinoplanes</taxon>
    </lineage>
</organism>
<reference evidence="2 3" key="1">
    <citation type="submission" date="2021-03" db="EMBL/GenBank/DDBJ databases">
        <title>Whole genome shotgun sequence of Actinoplanes toevensis NBRC 105298.</title>
        <authorList>
            <person name="Komaki H."/>
            <person name="Tamura T."/>
        </authorList>
    </citation>
    <scope>NUCLEOTIDE SEQUENCE [LARGE SCALE GENOMIC DNA]</scope>
    <source>
        <strain evidence="2 3">NBRC 105298</strain>
    </source>
</reference>
<dbReference type="InterPro" id="IPR025736">
    <property type="entry name" value="PucR_C-HTH_dom"/>
</dbReference>
<dbReference type="InterPro" id="IPR051448">
    <property type="entry name" value="CdaR-like_regulators"/>
</dbReference>
<keyword evidence="3" id="KW-1185">Reference proteome</keyword>
<dbReference type="PANTHER" id="PTHR33744:SF1">
    <property type="entry name" value="DNA-BINDING TRANSCRIPTIONAL ACTIVATOR ADER"/>
    <property type="match status" value="1"/>
</dbReference>
<protein>
    <recommendedName>
        <fullName evidence="1">PucR C-terminal helix-turn-helix domain-containing protein</fullName>
    </recommendedName>
</protein>
<evidence type="ECO:0000313" key="3">
    <source>
        <dbReference type="Proteomes" id="UP000677082"/>
    </source>
</evidence>
<dbReference type="PANTHER" id="PTHR33744">
    <property type="entry name" value="CARBOHYDRATE DIACID REGULATOR"/>
    <property type="match status" value="1"/>
</dbReference>
<dbReference type="Proteomes" id="UP000677082">
    <property type="component" value="Unassembled WGS sequence"/>
</dbReference>
<sequence>MRLAALDADAGAALRVIAYFDSLTETRAGLQAIVRGAAVLAGCAARLDDHGRRVHVRVDAEGNAAPAPESVDALWMRTLLVPDGSAVLALERTGEPGPVEAMILERAAGAARAVLDRTRGRAPAADPALVELAVDASAPSDVRDQAVHQLNLAVAGVRAVALPTGPALLPPGVVPSWARAGIGPAVVPAELPASYAAARVALRFAADGTPEDPGPTVVRHDELGALAVLADLPAGADVPDLHRLEHATTAAPWALSTLYAYADAASLRAAATALRLHHSTLQDRITQAAHLLGWPITTPAGRLRLQVALTLRRLRRHP</sequence>
<dbReference type="Pfam" id="PF13556">
    <property type="entry name" value="HTH_30"/>
    <property type="match status" value="1"/>
</dbReference>